<evidence type="ECO:0000256" key="5">
    <source>
        <dbReference type="ARBA" id="ARBA00023242"/>
    </source>
</evidence>
<evidence type="ECO:0000256" key="2">
    <source>
        <dbReference type="ARBA" id="ARBA00004496"/>
    </source>
</evidence>
<dbReference type="EMBL" id="CAJPEV010002543">
    <property type="protein sequence ID" value="CAG0897259.1"/>
    <property type="molecule type" value="Genomic_DNA"/>
</dbReference>
<sequence>IGVLKAILRDQYSLPHLRLYSLHNHLFSDPFNQDVAYFMNHTGSVCKVNPRDNGVDIEDGIWKFPDESSEERTYNPSLVFASETLVTVSSGQGGLYICDTGDRSTSTSWKEVVKMDAAEVFKPSHLISSVVVPGETRVIVVAMLHVDPASEVANWNGKSSSGFLSVVTVVNIVEDASGKWDWKIVARLASQGVLEYAALEPSGKALVVAGDHELSFLLPKQDENGEPKAKEARMEDPPVYHWQQTTEDLTVVFKLPPETKKEDIQVFMDTKHLTVKLTSVETPALKGELWGTITPSDSTWTIHPSEGSCKLELVLTKAETGMMWMELVKGDTRGEQVMDPALVEAVHQRLAHLTSETLVTDESQGAAAYSSQQLEECDDLPPDTSTLARFDLEKVTVSHKASLGTHQWLFNVHSGPGKMPCICLRHDVDGLVWQPPQEASTKHGWPVKHIETFNALGYVQASKESKKFALSAPNFSYAAICDSKTHIYLYRQPSALESELRNRKTGKRESEIAKQQVLSLKDKNSKILLQTNFGIVNNVGADELIKKQMERSSQHKSG</sequence>
<accession>A0A7R9A9J7</accession>
<dbReference type="GO" id="GO:0005634">
    <property type="term" value="C:nucleus"/>
    <property type="evidence" value="ECO:0007669"/>
    <property type="project" value="UniProtKB-SubCell"/>
</dbReference>
<dbReference type="GO" id="GO:0005737">
    <property type="term" value="C:cytoplasm"/>
    <property type="evidence" value="ECO:0007669"/>
    <property type="project" value="UniProtKB-SubCell"/>
</dbReference>
<feature type="domain" description="CS" evidence="6">
    <location>
        <begin position="235"/>
        <end position="328"/>
    </location>
</feature>
<keyword evidence="5" id="KW-0539">Nucleus</keyword>
<reference evidence="7" key="1">
    <citation type="submission" date="2020-11" db="EMBL/GenBank/DDBJ databases">
        <authorList>
            <person name="Tran Van P."/>
        </authorList>
    </citation>
    <scope>NUCLEOTIDE SEQUENCE</scope>
</reference>
<dbReference type="CDD" id="cd06467">
    <property type="entry name" value="p23_NUDC_like"/>
    <property type="match status" value="1"/>
</dbReference>
<name>A0A7R9A9J7_9CRUS</name>
<dbReference type="SUPFAM" id="SSF49764">
    <property type="entry name" value="HSP20-like chaperones"/>
    <property type="match status" value="1"/>
</dbReference>
<dbReference type="InterPro" id="IPR008978">
    <property type="entry name" value="HSP20-like_chaperone"/>
</dbReference>
<gene>
    <name evidence="7" type="ORF">DSTB1V02_LOCUS9677</name>
</gene>
<keyword evidence="8" id="KW-1185">Reference proteome</keyword>
<dbReference type="Gene3D" id="2.60.40.790">
    <property type="match status" value="1"/>
</dbReference>
<dbReference type="OrthoDB" id="428655at2759"/>
<proteinExistence type="predicted"/>
<dbReference type="Pfam" id="PF04969">
    <property type="entry name" value="CS"/>
    <property type="match status" value="1"/>
</dbReference>
<comment type="subcellular location">
    <subcellularLocation>
        <location evidence="2">Cytoplasm</location>
    </subcellularLocation>
    <subcellularLocation>
        <location evidence="1">Nucleus</location>
    </subcellularLocation>
</comment>
<evidence type="ECO:0000313" key="8">
    <source>
        <dbReference type="Proteomes" id="UP000677054"/>
    </source>
</evidence>
<evidence type="ECO:0000256" key="1">
    <source>
        <dbReference type="ARBA" id="ARBA00004123"/>
    </source>
</evidence>
<dbReference type="AlphaFoldDB" id="A0A7R9A9J7"/>
<evidence type="ECO:0000313" key="7">
    <source>
        <dbReference type="EMBL" id="CAD7249891.1"/>
    </source>
</evidence>
<dbReference type="InterPro" id="IPR037895">
    <property type="entry name" value="NUDCD1"/>
</dbReference>
<evidence type="ECO:0000256" key="3">
    <source>
        <dbReference type="ARBA" id="ARBA00018915"/>
    </source>
</evidence>
<protein>
    <recommendedName>
        <fullName evidence="3">NudC domain-containing protein 1</fullName>
    </recommendedName>
</protein>
<organism evidence="7">
    <name type="scientific">Darwinula stevensoni</name>
    <dbReference type="NCBI Taxonomy" id="69355"/>
    <lineage>
        <taxon>Eukaryota</taxon>
        <taxon>Metazoa</taxon>
        <taxon>Ecdysozoa</taxon>
        <taxon>Arthropoda</taxon>
        <taxon>Crustacea</taxon>
        <taxon>Oligostraca</taxon>
        <taxon>Ostracoda</taxon>
        <taxon>Podocopa</taxon>
        <taxon>Podocopida</taxon>
        <taxon>Darwinulocopina</taxon>
        <taxon>Darwinuloidea</taxon>
        <taxon>Darwinulidae</taxon>
        <taxon>Darwinula</taxon>
    </lineage>
</organism>
<dbReference type="PANTHER" id="PTHR21664">
    <property type="entry name" value="CHRONIC MYELOGENOUS LEUKEMIA TUMOR ANTIGEN 66"/>
    <property type="match status" value="1"/>
</dbReference>
<dbReference type="InterPro" id="IPR007052">
    <property type="entry name" value="CS_dom"/>
</dbReference>
<keyword evidence="4" id="KW-0963">Cytoplasm</keyword>
<dbReference type="PROSITE" id="PS51203">
    <property type="entry name" value="CS"/>
    <property type="match status" value="1"/>
</dbReference>
<evidence type="ECO:0000259" key="6">
    <source>
        <dbReference type="PROSITE" id="PS51203"/>
    </source>
</evidence>
<evidence type="ECO:0000256" key="4">
    <source>
        <dbReference type="ARBA" id="ARBA00022490"/>
    </source>
</evidence>
<dbReference type="Proteomes" id="UP000677054">
    <property type="component" value="Unassembled WGS sequence"/>
</dbReference>
<dbReference type="PANTHER" id="PTHR21664:SF1">
    <property type="entry name" value="NUDC DOMAIN-CONTAINING PROTEIN 1"/>
    <property type="match status" value="1"/>
</dbReference>
<feature type="non-terminal residue" evidence="7">
    <location>
        <position position="1"/>
    </location>
</feature>
<dbReference type="EMBL" id="LR902060">
    <property type="protein sequence ID" value="CAD7249891.1"/>
    <property type="molecule type" value="Genomic_DNA"/>
</dbReference>